<evidence type="ECO:0000313" key="2">
    <source>
        <dbReference type="EMBL" id="SMH39374.1"/>
    </source>
</evidence>
<gene>
    <name evidence="2" type="ORF">SAMN02982922_2162</name>
</gene>
<organism evidence="2 3">
    <name type="scientific">Mesorhizobium australicum</name>
    <dbReference type="NCBI Taxonomy" id="536018"/>
    <lineage>
        <taxon>Bacteria</taxon>
        <taxon>Pseudomonadati</taxon>
        <taxon>Pseudomonadota</taxon>
        <taxon>Alphaproteobacteria</taxon>
        <taxon>Hyphomicrobiales</taxon>
        <taxon>Phyllobacteriaceae</taxon>
        <taxon>Mesorhizobium</taxon>
    </lineage>
</organism>
<name>A0A1X7NMY7_9HYPH</name>
<dbReference type="Proteomes" id="UP000193083">
    <property type="component" value="Unassembled WGS sequence"/>
</dbReference>
<proteinExistence type="predicted"/>
<dbReference type="EMBL" id="FXBL01000004">
    <property type="protein sequence ID" value="SMH39374.1"/>
    <property type="molecule type" value="Genomic_DNA"/>
</dbReference>
<sequence length="72" mass="7411">MTKFALAAALTLIAGSAFAQEAPFWIVDGAVVYTGQTMSNGTTFEGGASATASPAFMLDGGNINWDQNYSGK</sequence>
<accession>A0A1X7NMY7</accession>
<reference evidence="3" key="1">
    <citation type="submission" date="2017-04" db="EMBL/GenBank/DDBJ databases">
        <authorList>
            <person name="Varghese N."/>
            <person name="Submissions S."/>
        </authorList>
    </citation>
    <scope>NUCLEOTIDE SEQUENCE [LARGE SCALE GENOMIC DNA]</scope>
    <source>
        <strain evidence="3">B5P</strain>
    </source>
</reference>
<feature type="chain" id="PRO_5010890348" evidence="1">
    <location>
        <begin position="20"/>
        <end position="72"/>
    </location>
</feature>
<keyword evidence="3" id="KW-1185">Reference proteome</keyword>
<evidence type="ECO:0000256" key="1">
    <source>
        <dbReference type="SAM" id="SignalP"/>
    </source>
</evidence>
<protein>
    <submittedName>
        <fullName evidence="2">Uncharacterized protein</fullName>
    </submittedName>
</protein>
<feature type="signal peptide" evidence="1">
    <location>
        <begin position="1"/>
        <end position="19"/>
    </location>
</feature>
<dbReference type="RefSeq" id="WP_085464169.1">
    <property type="nucleotide sequence ID" value="NZ_FXBL01000004.1"/>
</dbReference>
<dbReference type="AlphaFoldDB" id="A0A1X7NMY7"/>
<keyword evidence="1" id="KW-0732">Signal</keyword>
<evidence type="ECO:0000313" key="3">
    <source>
        <dbReference type="Proteomes" id="UP000193083"/>
    </source>
</evidence>